<gene>
    <name evidence="10" type="ORF">OH718_24110</name>
</gene>
<dbReference type="GeneID" id="93562481"/>
<reference evidence="10 11" key="1">
    <citation type="submission" date="2022-10" db="EMBL/GenBank/DDBJ databases">
        <title>Characterization of Pseudomonas capsici strains from pepper and tomato in Georgia.</title>
        <authorList>
            <person name="Zhao M."/>
            <person name="Dutta B."/>
        </authorList>
    </citation>
    <scope>NUCLEOTIDE SEQUENCE [LARGE SCALE GENOMIC DNA]</scope>
    <source>
        <strain evidence="10 11">Pc20-5</strain>
    </source>
</reference>
<evidence type="ECO:0000256" key="6">
    <source>
        <dbReference type="ARBA" id="ARBA00022777"/>
    </source>
</evidence>
<evidence type="ECO:0000313" key="11">
    <source>
        <dbReference type="Proteomes" id="UP001207294"/>
    </source>
</evidence>
<evidence type="ECO:0000256" key="4">
    <source>
        <dbReference type="ARBA" id="ARBA00022679"/>
    </source>
</evidence>
<dbReference type="SMART" id="SM00388">
    <property type="entry name" value="HisKA"/>
    <property type="match status" value="1"/>
</dbReference>
<dbReference type="CDD" id="cd00082">
    <property type="entry name" value="HisKA"/>
    <property type="match status" value="1"/>
</dbReference>
<sequence length="603" mass="68748">MNPTDLESALQSISENSTRLEVSQAATKFRTIGDLASAIKICERAILLSLDNKFFYKILSDLHFQNDEFDQAFIALARHLQLISTYHREVNGFAKRYHRFRRSISQEKALELTDMVFSTINEKNFKPAVATAVKAIISSDIHVVSEETDQQSRLFLELLKDDSQFESFVKLEKRIEEDSSENLSAILDAHILNRKRTLKTFRIDLYCVSLYEKLGSLASALKIITELLAVKVQPIAVRSLFRICRLRKDYGPADILLEREPALLRARDFNVLYEMVYYFEAKNDYHTVQSILRTIDKGFATNLPVLRTVRNFYIRFGMLEEAKRLEHTISFLYQKRENSDQKYIAEVAESETELASKVQDLYSQLEHQKQLAAISDLTTGISHELGQPITNIRYTIQFYQKLFEKKLTLSAVSTVFASILEETERMGGLIRRLSPLTSSRGVIESFDIMERIRRRADGESPRLIQNNISVKISPKGAITLVGDPVKFDQLISNLLLNSIDAISERKISRENIVDIRVESNPKEVTVYFSDSGVGIPMSNRNKIFDPFFSTKAPGQGEGLGLFIVWNLLKMLGGKISVDVHYNQGARFLITLPKQPSNSEVETA</sequence>
<dbReference type="Pfam" id="PF02518">
    <property type="entry name" value="HATPase_c"/>
    <property type="match status" value="1"/>
</dbReference>
<dbReference type="Proteomes" id="UP001207294">
    <property type="component" value="Unassembled WGS sequence"/>
</dbReference>
<dbReference type="SUPFAM" id="SSF47384">
    <property type="entry name" value="Homodimeric domain of signal transducing histidine kinase"/>
    <property type="match status" value="1"/>
</dbReference>
<evidence type="ECO:0000256" key="7">
    <source>
        <dbReference type="ARBA" id="ARBA00022840"/>
    </source>
</evidence>
<evidence type="ECO:0000313" key="10">
    <source>
        <dbReference type="EMBL" id="MCV4379689.1"/>
    </source>
</evidence>
<feature type="domain" description="Histidine kinase" evidence="9">
    <location>
        <begin position="380"/>
        <end position="595"/>
    </location>
</feature>
<dbReference type="PROSITE" id="PS50109">
    <property type="entry name" value="HIS_KIN"/>
    <property type="match status" value="1"/>
</dbReference>
<evidence type="ECO:0000259" key="9">
    <source>
        <dbReference type="PROSITE" id="PS50109"/>
    </source>
</evidence>
<dbReference type="InterPro" id="IPR004358">
    <property type="entry name" value="Sig_transdc_His_kin-like_C"/>
</dbReference>
<keyword evidence="7" id="KW-0067">ATP-binding</keyword>
<dbReference type="EC" id="2.7.13.3" evidence="2"/>
<dbReference type="InterPro" id="IPR005467">
    <property type="entry name" value="His_kinase_dom"/>
</dbReference>
<keyword evidence="6 10" id="KW-0418">Kinase</keyword>
<dbReference type="PANTHER" id="PTHR43065">
    <property type="entry name" value="SENSOR HISTIDINE KINASE"/>
    <property type="match status" value="1"/>
</dbReference>
<dbReference type="RefSeq" id="WP_206402327.1">
    <property type="nucleotide sequence ID" value="NZ_JAFGZD010000011.1"/>
</dbReference>
<evidence type="ECO:0000256" key="1">
    <source>
        <dbReference type="ARBA" id="ARBA00000085"/>
    </source>
</evidence>
<dbReference type="EMBL" id="JAOXML010000032">
    <property type="protein sequence ID" value="MCV4379689.1"/>
    <property type="molecule type" value="Genomic_DNA"/>
</dbReference>
<dbReference type="InterPro" id="IPR036890">
    <property type="entry name" value="HATPase_C_sf"/>
</dbReference>
<keyword evidence="8" id="KW-0902">Two-component regulatory system</keyword>
<organism evidence="10 11">
    <name type="scientific">Pseudomonas capsici</name>
    <dbReference type="NCBI Taxonomy" id="2810614"/>
    <lineage>
        <taxon>Bacteria</taxon>
        <taxon>Pseudomonadati</taxon>
        <taxon>Pseudomonadota</taxon>
        <taxon>Gammaproteobacteria</taxon>
        <taxon>Pseudomonadales</taxon>
        <taxon>Pseudomonadaceae</taxon>
        <taxon>Pseudomonas</taxon>
    </lineage>
</organism>
<comment type="catalytic activity">
    <reaction evidence="1">
        <text>ATP + protein L-histidine = ADP + protein N-phospho-L-histidine.</text>
        <dbReference type="EC" id="2.7.13.3"/>
    </reaction>
</comment>
<dbReference type="PRINTS" id="PR00344">
    <property type="entry name" value="BCTRLSENSOR"/>
</dbReference>
<dbReference type="InterPro" id="IPR011990">
    <property type="entry name" value="TPR-like_helical_dom_sf"/>
</dbReference>
<dbReference type="InterPro" id="IPR036097">
    <property type="entry name" value="HisK_dim/P_sf"/>
</dbReference>
<dbReference type="SUPFAM" id="SSF55874">
    <property type="entry name" value="ATPase domain of HSP90 chaperone/DNA topoisomerase II/histidine kinase"/>
    <property type="match status" value="1"/>
</dbReference>
<dbReference type="SUPFAM" id="SSF48452">
    <property type="entry name" value="TPR-like"/>
    <property type="match status" value="1"/>
</dbReference>
<dbReference type="InterPro" id="IPR003661">
    <property type="entry name" value="HisK_dim/P_dom"/>
</dbReference>
<keyword evidence="4" id="KW-0808">Transferase</keyword>
<evidence type="ECO:0000256" key="5">
    <source>
        <dbReference type="ARBA" id="ARBA00022741"/>
    </source>
</evidence>
<dbReference type="Gene3D" id="1.10.287.130">
    <property type="match status" value="1"/>
</dbReference>
<name>A0ABT3C3K8_9PSED</name>
<evidence type="ECO:0000256" key="8">
    <source>
        <dbReference type="ARBA" id="ARBA00023012"/>
    </source>
</evidence>
<keyword evidence="3" id="KW-0597">Phosphoprotein</keyword>
<protein>
    <recommendedName>
        <fullName evidence="2">histidine kinase</fullName>
        <ecNumber evidence="2">2.7.13.3</ecNumber>
    </recommendedName>
</protein>
<accession>A0ABT3C3K8</accession>
<dbReference type="Gene3D" id="3.30.565.10">
    <property type="entry name" value="Histidine kinase-like ATPase, C-terminal domain"/>
    <property type="match status" value="1"/>
</dbReference>
<comment type="caution">
    <text evidence="10">The sequence shown here is derived from an EMBL/GenBank/DDBJ whole genome shotgun (WGS) entry which is preliminary data.</text>
</comment>
<dbReference type="SMART" id="SM00387">
    <property type="entry name" value="HATPase_c"/>
    <property type="match status" value="1"/>
</dbReference>
<dbReference type="PANTHER" id="PTHR43065:SF10">
    <property type="entry name" value="PEROXIDE STRESS-ACTIVATED HISTIDINE KINASE MAK3"/>
    <property type="match status" value="1"/>
</dbReference>
<keyword evidence="11" id="KW-1185">Reference proteome</keyword>
<proteinExistence type="predicted"/>
<evidence type="ECO:0000256" key="3">
    <source>
        <dbReference type="ARBA" id="ARBA00022553"/>
    </source>
</evidence>
<keyword evidence="5" id="KW-0547">Nucleotide-binding</keyword>
<evidence type="ECO:0000256" key="2">
    <source>
        <dbReference type="ARBA" id="ARBA00012438"/>
    </source>
</evidence>
<dbReference type="GO" id="GO:0016301">
    <property type="term" value="F:kinase activity"/>
    <property type="evidence" value="ECO:0007669"/>
    <property type="project" value="UniProtKB-KW"/>
</dbReference>
<dbReference type="InterPro" id="IPR003594">
    <property type="entry name" value="HATPase_dom"/>
</dbReference>